<organism evidence="1 2">
    <name type="scientific">Chondrus crispus</name>
    <name type="common">Carrageen Irish moss</name>
    <name type="synonym">Polymorpha crispa</name>
    <dbReference type="NCBI Taxonomy" id="2769"/>
    <lineage>
        <taxon>Eukaryota</taxon>
        <taxon>Rhodophyta</taxon>
        <taxon>Florideophyceae</taxon>
        <taxon>Rhodymeniophycidae</taxon>
        <taxon>Gigartinales</taxon>
        <taxon>Gigartinaceae</taxon>
        <taxon>Chondrus</taxon>
    </lineage>
</organism>
<dbReference type="KEGG" id="ccp:CHC_T00004962001"/>
<sequence length="154" mass="17906">MTTVDFVPLDTKSIPIGFKDLQWGSVHSHSQRPTYCTASRRHRLLTWTRIVRDKAGFFLQPQFASRWKTTVWPRSISASYPSCASPRYQDDLCSAANLRFVTGNGTIDVSGFTRQANRRHLAHWHRCLRPRVLFWRGHLCRCTRCHAIRHATCH</sequence>
<dbReference type="Gramene" id="CDF36972">
    <property type="protein sequence ID" value="CDF36972"/>
    <property type="gene ID" value="CHC_T00004962001"/>
</dbReference>
<protein>
    <submittedName>
        <fullName evidence="1">Uncharacterized protein</fullName>
    </submittedName>
</protein>
<keyword evidence="2" id="KW-1185">Reference proteome</keyword>
<dbReference type="RefSeq" id="XP_005716791.1">
    <property type="nucleotide sequence ID" value="XM_005716734.1"/>
</dbReference>
<evidence type="ECO:0000313" key="1">
    <source>
        <dbReference type="EMBL" id="CDF36972.1"/>
    </source>
</evidence>
<dbReference type="EMBL" id="HG001808">
    <property type="protein sequence ID" value="CDF36972.1"/>
    <property type="molecule type" value="Genomic_DNA"/>
</dbReference>
<gene>
    <name evidence="1" type="ORF">CHC_T00004962001</name>
</gene>
<dbReference type="Proteomes" id="UP000012073">
    <property type="component" value="Unassembled WGS sequence"/>
</dbReference>
<reference evidence="2" key="1">
    <citation type="journal article" date="2013" name="Proc. Natl. Acad. Sci. U.S.A.">
        <title>Genome structure and metabolic features in the red seaweed Chondrus crispus shed light on evolution of the Archaeplastida.</title>
        <authorList>
            <person name="Collen J."/>
            <person name="Porcel B."/>
            <person name="Carre W."/>
            <person name="Ball S.G."/>
            <person name="Chaparro C."/>
            <person name="Tonon T."/>
            <person name="Barbeyron T."/>
            <person name="Michel G."/>
            <person name="Noel B."/>
            <person name="Valentin K."/>
            <person name="Elias M."/>
            <person name="Artiguenave F."/>
            <person name="Arun A."/>
            <person name="Aury J.M."/>
            <person name="Barbosa-Neto J.F."/>
            <person name="Bothwell J.H."/>
            <person name="Bouget F.Y."/>
            <person name="Brillet L."/>
            <person name="Cabello-Hurtado F."/>
            <person name="Capella-Gutierrez S."/>
            <person name="Charrier B."/>
            <person name="Cladiere L."/>
            <person name="Cock J.M."/>
            <person name="Coelho S.M."/>
            <person name="Colleoni C."/>
            <person name="Czjzek M."/>
            <person name="Da Silva C."/>
            <person name="Delage L."/>
            <person name="Denoeud F."/>
            <person name="Deschamps P."/>
            <person name="Dittami S.M."/>
            <person name="Gabaldon T."/>
            <person name="Gachon C.M."/>
            <person name="Groisillier A."/>
            <person name="Herve C."/>
            <person name="Jabbari K."/>
            <person name="Katinka M."/>
            <person name="Kloareg B."/>
            <person name="Kowalczyk N."/>
            <person name="Labadie K."/>
            <person name="Leblanc C."/>
            <person name="Lopez P.J."/>
            <person name="McLachlan D.H."/>
            <person name="Meslet-Cladiere L."/>
            <person name="Moustafa A."/>
            <person name="Nehr Z."/>
            <person name="Nyvall Collen P."/>
            <person name="Panaud O."/>
            <person name="Partensky F."/>
            <person name="Poulain J."/>
            <person name="Rensing S.A."/>
            <person name="Rousvoal S."/>
            <person name="Samson G."/>
            <person name="Symeonidi A."/>
            <person name="Weissenbach J."/>
            <person name="Zambounis A."/>
            <person name="Wincker P."/>
            <person name="Boyen C."/>
        </authorList>
    </citation>
    <scope>NUCLEOTIDE SEQUENCE [LARGE SCALE GENOMIC DNA]</scope>
    <source>
        <strain evidence="2">cv. Stackhouse</strain>
    </source>
</reference>
<name>R7QEQ6_CHOCR</name>
<dbReference type="GeneID" id="17324545"/>
<evidence type="ECO:0000313" key="2">
    <source>
        <dbReference type="Proteomes" id="UP000012073"/>
    </source>
</evidence>
<dbReference type="AlphaFoldDB" id="R7QEQ6"/>
<proteinExistence type="predicted"/>
<accession>R7QEQ6</accession>